<dbReference type="InterPro" id="IPR044822">
    <property type="entry name" value="Myb_DNA-bind_4"/>
</dbReference>
<evidence type="ECO:0000256" key="1">
    <source>
        <dbReference type="SAM" id="MobiDB-lite"/>
    </source>
</evidence>
<organism evidence="3 4">
    <name type="scientific">Mya arenaria</name>
    <name type="common">Soft-shell clam</name>
    <dbReference type="NCBI Taxonomy" id="6604"/>
    <lineage>
        <taxon>Eukaryota</taxon>
        <taxon>Metazoa</taxon>
        <taxon>Spiralia</taxon>
        <taxon>Lophotrochozoa</taxon>
        <taxon>Mollusca</taxon>
        <taxon>Bivalvia</taxon>
        <taxon>Autobranchia</taxon>
        <taxon>Heteroconchia</taxon>
        <taxon>Euheterodonta</taxon>
        <taxon>Imparidentia</taxon>
        <taxon>Neoheterodontei</taxon>
        <taxon>Myida</taxon>
        <taxon>Myoidea</taxon>
        <taxon>Myidae</taxon>
        <taxon>Mya</taxon>
    </lineage>
</organism>
<dbReference type="PANTHER" id="PTHR47595">
    <property type="entry name" value="HEAT SHOCK 70 KDA PROTEIN 14"/>
    <property type="match status" value="1"/>
</dbReference>
<dbReference type="Proteomes" id="UP001164746">
    <property type="component" value="Chromosome 15"/>
</dbReference>
<gene>
    <name evidence="3" type="ORF">MAR_013883</name>
</gene>
<feature type="region of interest" description="Disordered" evidence="1">
    <location>
        <begin position="485"/>
        <end position="588"/>
    </location>
</feature>
<feature type="region of interest" description="Disordered" evidence="1">
    <location>
        <begin position="344"/>
        <end position="392"/>
    </location>
</feature>
<dbReference type="Pfam" id="PF13837">
    <property type="entry name" value="Myb_DNA-bind_4"/>
    <property type="match status" value="1"/>
</dbReference>
<name>A0ABY7G472_MYAAR</name>
<feature type="compositionally biased region" description="Polar residues" evidence="1">
    <location>
        <begin position="486"/>
        <end position="500"/>
    </location>
</feature>
<evidence type="ECO:0000259" key="2">
    <source>
        <dbReference type="Pfam" id="PF13837"/>
    </source>
</evidence>
<sequence length="761" mass="81265">MGAVNIAAVAIIIPTHQHCCPATSVTTPIAVVYTPATAVTTPIAVVYTPATTVTTSITVVYTPATTVAPPITVVYTPATAVTTPIAVVYTIATAITTPIAAVYTPATAITTPIAVVYTPATAVTTPITVFYTPATAVTTPITAVYIAAVTIIIPIAAVYTPATAVTTPIAVVYTPATAVTTPITVFYTPATAVTTPIAAVYTPATAVTTPIAAVYTPATAVTTPIAVVYTPATAASTTSDHEHREDFEDSAKESLPADKQNCKGYVSLVNSGKMKKKTMWDTIGSKFQDMGYGFGSEQKCGRWKSLMRAYKNTKDSNKKSGSCRKTFEYEDQLDELFAKDPTIQPECTLSSNSTTVSKGSASDETDKDDDSSSSSTPEVPKKKASRSNASELDQMKRLDLTLKQGYVSLVNSGKMKKKTMWDTIGSKFQDMGYGFGSEQKCGRWKSLMRAYKNTKDSNKKSGSCRKTFEYEDQLDELFAKDPTIQPECTLSSNSTTVSKGSASDETDKDDDSSSSSTPEVPKKKASRSNASELNGKGEHHGTRTQKNASLQRAGSSAVPRGRVTPTGANKTSSNSAPRMMLTEGGEPMTRDEIADLVRDEVLSSREEQCVLSFCYSPLATCTVIFTYCPNPFEEASVVNEITGFTFGGFNFVTFSGTGYLSAKSFRFLSSIVLSMILSVKLARDPETGEPLASLNDKAAAMSSNLPAAVTGWLQLAWSATSGVGIEEDSSSLSSHVSRSSTVLRQRYLMMWKLCISWISQI</sequence>
<feature type="compositionally biased region" description="Polar residues" evidence="1">
    <location>
        <begin position="345"/>
        <end position="359"/>
    </location>
</feature>
<feature type="compositionally biased region" description="Polar residues" evidence="1">
    <location>
        <begin position="544"/>
        <end position="554"/>
    </location>
</feature>
<feature type="domain" description="Myb/SANT-like DNA-binding" evidence="2">
    <location>
        <begin position="410"/>
        <end position="477"/>
    </location>
</feature>
<reference evidence="3" key="1">
    <citation type="submission" date="2022-11" db="EMBL/GenBank/DDBJ databases">
        <title>Centuries of genome instability and evolution in soft-shell clam transmissible cancer (bioRxiv).</title>
        <authorList>
            <person name="Hart S.F.M."/>
            <person name="Yonemitsu M.A."/>
            <person name="Giersch R.M."/>
            <person name="Beal B.F."/>
            <person name="Arriagada G."/>
            <person name="Davis B.W."/>
            <person name="Ostrander E.A."/>
            <person name="Goff S.P."/>
            <person name="Metzger M.J."/>
        </authorList>
    </citation>
    <scope>NUCLEOTIDE SEQUENCE</scope>
    <source>
        <strain evidence="3">MELC-2E11</strain>
        <tissue evidence="3">Siphon/mantle</tissue>
    </source>
</reference>
<dbReference type="EMBL" id="CP111026">
    <property type="protein sequence ID" value="WAR28179.1"/>
    <property type="molecule type" value="Genomic_DNA"/>
</dbReference>
<protein>
    <recommendedName>
        <fullName evidence="2">Myb/SANT-like DNA-binding domain-containing protein</fullName>
    </recommendedName>
</protein>
<evidence type="ECO:0000313" key="4">
    <source>
        <dbReference type="Proteomes" id="UP001164746"/>
    </source>
</evidence>
<proteinExistence type="predicted"/>
<evidence type="ECO:0000313" key="3">
    <source>
        <dbReference type="EMBL" id="WAR28179.1"/>
    </source>
</evidence>
<dbReference type="PANTHER" id="PTHR47595:SF1">
    <property type="entry name" value="MYB_SANT-LIKE DNA-BINDING DOMAIN-CONTAINING PROTEIN"/>
    <property type="match status" value="1"/>
</dbReference>
<accession>A0ABY7G472</accession>
<feature type="compositionally biased region" description="Polar residues" evidence="1">
    <location>
        <begin position="566"/>
        <end position="576"/>
    </location>
</feature>
<keyword evidence="4" id="KW-1185">Reference proteome</keyword>